<name>A0A6P8BNG0_PYRGI</name>
<proteinExistence type="predicted"/>
<accession>A0A6P8BNG0</accession>
<sequence>MPAICVNGWDPAGRLSHVSQEPGNLHLETGSRRPRMKVKRSELGWDLRGDCQDMIRCSLGRATP</sequence>
<keyword evidence="1" id="KW-1185">Reference proteome</keyword>
<gene>
    <name evidence="2" type="ORF">PgNI_01801</name>
</gene>
<reference evidence="2" key="3">
    <citation type="submission" date="2025-08" db="UniProtKB">
        <authorList>
            <consortium name="RefSeq"/>
        </authorList>
    </citation>
    <scope>IDENTIFICATION</scope>
    <source>
        <strain evidence="2">NI907</strain>
    </source>
</reference>
<dbReference type="Proteomes" id="UP000515153">
    <property type="component" value="Unplaced"/>
</dbReference>
<dbReference type="KEGG" id="pgri:PgNI_01801"/>
<protein>
    <submittedName>
        <fullName evidence="2">Uncharacterized protein</fullName>
    </submittedName>
</protein>
<evidence type="ECO:0000313" key="1">
    <source>
        <dbReference type="Proteomes" id="UP000515153"/>
    </source>
</evidence>
<dbReference type="AlphaFoldDB" id="A0A6P8BNG0"/>
<reference evidence="2" key="1">
    <citation type="journal article" date="2019" name="Mol. Biol. Evol.">
        <title>Blast fungal genomes show frequent chromosomal changes, gene gains and losses, and effector gene turnover.</title>
        <authorList>
            <person name="Gomez Luciano L.B."/>
            <person name="Jason Tsai I."/>
            <person name="Chuma I."/>
            <person name="Tosa Y."/>
            <person name="Chen Y.H."/>
            <person name="Li J.Y."/>
            <person name="Li M.Y."/>
            <person name="Jade Lu M.Y."/>
            <person name="Nakayashiki H."/>
            <person name="Li W.H."/>
        </authorList>
    </citation>
    <scope>NUCLEOTIDE SEQUENCE</scope>
    <source>
        <strain evidence="2">NI907</strain>
    </source>
</reference>
<dbReference type="GeneID" id="41956785"/>
<dbReference type="RefSeq" id="XP_030988382.1">
    <property type="nucleotide sequence ID" value="XM_031121873.1"/>
</dbReference>
<evidence type="ECO:0000313" key="2">
    <source>
        <dbReference type="RefSeq" id="XP_030988382.1"/>
    </source>
</evidence>
<reference evidence="2" key="2">
    <citation type="submission" date="2019-10" db="EMBL/GenBank/DDBJ databases">
        <authorList>
            <consortium name="NCBI Genome Project"/>
        </authorList>
    </citation>
    <scope>NUCLEOTIDE SEQUENCE</scope>
    <source>
        <strain evidence="2">NI907</strain>
    </source>
</reference>
<organism evidence="1 2">
    <name type="scientific">Pyricularia grisea</name>
    <name type="common">Crabgrass-specific blast fungus</name>
    <name type="synonym">Magnaporthe grisea</name>
    <dbReference type="NCBI Taxonomy" id="148305"/>
    <lineage>
        <taxon>Eukaryota</taxon>
        <taxon>Fungi</taxon>
        <taxon>Dikarya</taxon>
        <taxon>Ascomycota</taxon>
        <taxon>Pezizomycotina</taxon>
        <taxon>Sordariomycetes</taxon>
        <taxon>Sordariomycetidae</taxon>
        <taxon>Magnaporthales</taxon>
        <taxon>Pyriculariaceae</taxon>
        <taxon>Pyricularia</taxon>
    </lineage>
</organism>